<name>A0A0F9JSI6_9ZZZZ</name>
<gene>
    <name evidence="1" type="ORF">LCGC14_1491550</name>
</gene>
<sequence length="59" mass="6258">MATPRGIQKIFVTQLTAVDAVAKEPLGTIRFDGNKVYKYVELANITATVAGVAGDIASY</sequence>
<protein>
    <submittedName>
        <fullName evidence="1">Uncharacterized protein</fullName>
    </submittedName>
</protein>
<evidence type="ECO:0000313" key="1">
    <source>
        <dbReference type="EMBL" id="KKM65406.1"/>
    </source>
</evidence>
<accession>A0A0F9JSI6</accession>
<reference evidence="1" key="1">
    <citation type="journal article" date="2015" name="Nature">
        <title>Complex archaea that bridge the gap between prokaryotes and eukaryotes.</title>
        <authorList>
            <person name="Spang A."/>
            <person name="Saw J.H."/>
            <person name="Jorgensen S.L."/>
            <person name="Zaremba-Niedzwiedzka K."/>
            <person name="Martijn J."/>
            <person name="Lind A.E."/>
            <person name="van Eijk R."/>
            <person name="Schleper C."/>
            <person name="Guy L."/>
            <person name="Ettema T.J."/>
        </authorList>
    </citation>
    <scope>NUCLEOTIDE SEQUENCE</scope>
</reference>
<feature type="non-terminal residue" evidence="1">
    <location>
        <position position="59"/>
    </location>
</feature>
<dbReference type="EMBL" id="LAZR01010729">
    <property type="protein sequence ID" value="KKM65406.1"/>
    <property type="molecule type" value="Genomic_DNA"/>
</dbReference>
<comment type="caution">
    <text evidence="1">The sequence shown here is derived from an EMBL/GenBank/DDBJ whole genome shotgun (WGS) entry which is preliminary data.</text>
</comment>
<proteinExistence type="predicted"/>
<dbReference type="AlphaFoldDB" id="A0A0F9JSI6"/>
<organism evidence="1">
    <name type="scientific">marine sediment metagenome</name>
    <dbReference type="NCBI Taxonomy" id="412755"/>
    <lineage>
        <taxon>unclassified sequences</taxon>
        <taxon>metagenomes</taxon>
        <taxon>ecological metagenomes</taxon>
    </lineage>
</organism>